<keyword evidence="1" id="KW-1133">Transmembrane helix</keyword>
<protein>
    <submittedName>
        <fullName evidence="2">Uncharacterized protein</fullName>
    </submittedName>
</protein>
<keyword evidence="1" id="KW-0472">Membrane</keyword>
<organism evidence="2 3">
    <name type="scientific">Trichinella zimbabwensis</name>
    <dbReference type="NCBI Taxonomy" id="268475"/>
    <lineage>
        <taxon>Eukaryota</taxon>
        <taxon>Metazoa</taxon>
        <taxon>Ecdysozoa</taxon>
        <taxon>Nematoda</taxon>
        <taxon>Enoplea</taxon>
        <taxon>Dorylaimia</taxon>
        <taxon>Trichinellida</taxon>
        <taxon>Trichinellidae</taxon>
        <taxon>Trichinella</taxon>
    </lineage>
</organism>
<proteinExistence type="predicted"/>
<dbReference type="Proteomes" id="UP000055024">
    <property type="component" value="Unassembled WGS sequence"/>
</dbReference>
<name>A0A0V1I0Z7_9BILA</name>
<reference evidence="2 3" key="1">
    <citation type="submission" date="2015-01" db="EMBL/GenBank/DDBJ databases">
        <title>Evolution of Trichinella species and genotypes.</title>
        <authorList>
            <person name="Korhonen P.K."/>
            <person name="Edoardo P."/>
            <person name="Giuseppe L.R."/>
            <person name="Gasser R.B."/>
        </authorList>
    </citation>
    <scope>NUCLEOTIDE SEQUENCE [LARGE SCALE GENOMIC DNA]</scope>
    <source>
        <strain evidence="2">ISS1029</strain>
    </source>
</reference>
<comment type="caution">
    <text evidence="2">The sequence shown here is derived from an EMBL/GenBank/DDBJ whole genome shotgun (WGS) entry which is preliminary data.</text>
</comment>
<accession>A0A0V1I0Z7</accession>
<dbReference type="AlphaFoldDB" id="A0A0V1I0Z7"/>
<keyword evidence="3" id="KW-1185">Reference proteome</keyword>
<evidence type="ECO:0000313" key="3">
    <source>
        <dbReference type="Proteomes" id="UP000055024"/>
    </source>
</evidence>
<evidence type="ECO:0000256" key="1">
    <source>
        <dbReference type="SAM" id="Phobius"/>
    </source>
</evidence>
<evidence type="ECO:0000313" key="2">
    <source>
        <dbReference type="EMBL" id="KRZ16431.1"/>
    </source>
</evidence>
<feature type="transmembrane region" description="Helical" evidence="1">
    <location>
        <begin position="43"/>
        <end position="63"/>
    </location>
</feature>
<dbReference type="EMBL" id="JYDP01000011">
    <property type="protein sequence ID" value="KRZ16431.1"/>
    <property type="molecule type" value="Genomic_DNA"/>
</dbReference>
<gene>
    <name evidence="2" type="ORF">T11_1603</name>
</gene>
<sequence length="85" mass="10083">MVRVYQINGFSLNGIWASEINFSTTIYTLSNHIMSIYKIFENILPLLVTSSEMYLFNFCIFYMTSIYNEKFLQIIVARILRDYSN</sequence>
<keyword evidence="1" id="KW-0812">Transmembrane</keyword>